<feature type="compositionally biased region" description="Basic residues" evidence="1">
    <location>
        <begin position="88"/>
        <end position="103"/>
    </location>
</feature>
<dbReference type="Proteomes" id="UP000593737">
    <property type="component" value="Chromosome"/>
</dbReference>
<name>A0A7S8IY97_9BACT</name>
<feature type="domain" description="Helix-turn-helix" evidence="2">
    <location>
        <begin position="5"/>
        <end position="54"/>
    </location>
</feature>
<feature type="region of interest" description="Disordered" evidence="1">
    <location>
        <begin position="59"/>
        <end position="103"/>
    </location>
</feature>
<dbReference type="InterPro" id="IPR041657">
    <property type="entry name" value="HTH_17"/>
</dbReference>
<sequence>MKSTWLTVPELTAVLKVSVVSVRRAYWKGHLPVIRIGRMVRFDLDQVRAAIQRNGDGQMVTVDTAGGRGRRATGGASRRRDGQPSPRIVKRGRKFQPRSRRSI</sequence>
<evidence type="ECO:0000259" key="2">
    <source>
        <dbReference type="Pfam" id="PF12728"/>
    </source>
</evidence>
<accession>A0A7S8IY97</accession>
<protein>
    <recommendedName>
        <fullName evidence="2">Helix-turn-helix domain-containing protein</fullName>
    </recommendedName>
</protein>
<gene>
    <name evidence="3" type="ORF">Nkreftii_000489</name>
</gene>
<evidence type="ECO:0000313" key="3">
    <source>
        <dbReference type="EMBL" id="QPD02715.1"/>
    </source>
</evidence>
<dbReference type="EMBL" id="CP047423">
    <property type="protein sequence ID" value="QPD02715.1"/>
    <property type="molecule type" value="Genomic_DNA"/>
</dbReference>
<organism evidence="3 4">
    <name type="scientific">Candidatus Nitrospira kreftii</name>
    <dbReference type="NCBI Taxonomy" id="2652173"/>
    <lineage>
        <taxon>Bacteria</taxon>
        <taxon>Pseudomonadati</taxon>
        <taxon>Nitrospirota</taxon>
        <taxon>Nitrospiria</taxon>
        <taxon>Nitrospirales</taxon>
        <taxon>Nitrospiraceae</taxon>
        <taxon>Nitrospira</taxon>
    </lineage>
</organism>
<dbReference type="Pfam" id="PF12728">
    <property type="entry name" value="HTH_17"/>
    <property type="match status" value="1"/>
</dbReference>
<dbReference type="AlphaFoldDB" id="A0A7S8IY97"/>
<evidence type="ECO:0000313" key="4">
    <source>
        <dbReference type="Proteomes" id="UP000593737"/>
    </source>
</evidence>
<dbReference type="KEGG" id="nkf:Nkreftii_000489"/>
<proteinExistence type="predicted"/>
<evidence type="ECO:0000256" key="1">
    <source>
        <dbReference type="SAM" id="MobiDB-lite"/>
    </source>
</evidence>
<reference evidence="3 4" key="1">
    <citation type="journal article" date="2020" name="ISME J.">
        <title>Enrichment and physiological characterization of a novel comammox Nitrospira indicates ammonium inhibition of complete nitrification.</title>
        <authorList>
            <person name="Sakoula D."/>
            <person name="Koch H."/>
            <person name="Frank J."/>
            <person name="Jetten M.S.M."/>
            <person name="van Kessel M.A.H.J."/>
            <person name="Lucker S."/>
        </authorList>
    </citation>
    <scope>NUCLEOTIDE SEQUENCE [LARGE SCALE GENOMIC DNA]</scope>
    <source>
        <strain evidence="3">Comreactor17</strain>
    </source>
</reference>